<dbReference type="InterPro" id="IPR001173">
    <property type="entry name" value="Glyco_trans_2-like"/>
</dbReference>
<proteinExistence type="predicted"/>
<evidence type="ECO:0000256" key="2">
    <source>
        <dbReference type="ARBA" id="ARBA00022676"/>
    </source>
</evidence>
<keyword evidence="2 9" id="KW-0328">Glycosyltransferase</keyword>
<dbReference type="InterPro" id="IPR029044">
    <property type="entry name" value="Nucleotide-diphossugar_trans"/>
</dbReference>
<dbReference type="STRING" id="639282.DEFDS_0983"/>
<keyword evidence="5" id="KW-0448">Lipopolysaccharide biosynthesis</keyword>
<dbReference type="eggNOG" id="COG0463">
    <property type="taxonomic scope" value="Bacteria"/>
</dbReference>
<dbReference type="SUPFAM" id="SSF53448">
    <property type="entry name" value="Nucleotide-diphospho-sugar transferases"/>
    <property type="match status" value="1"/>
</dbReference>
<dbReference type="GO" id="GO:0099621">
    <property type="term" value="F:undecaprenyl-phosphate 4-deoxy-4-formamido-L-arabinose transferase activity"/>
    <property type="evidence" value="ECO:0007669"/>
    <property type="project" value="TreeGrafter"/>
</dbReference>
<accession>D3PCY2</accession>
<name>D3PCY2_DEFDS</name>
<dbReference type="HOGENOM" id="CLU_033536_11_0_0"/>
<keyword evidence="3 9" id="KW-0808">Transferase</keyword>
<evidence type="ECO:0000256" key="7">
    <source>
        <dbReference type="ARBA" id="ARBA00023136"/>
    </source>
</evidence>
<organism evidence="9 10">
    <name type="scientific">Deferribacter desulfuricans (strain DSM 14783 / JCM 11476 / NBRC 101012 / SSM1)</name>
    <dbReference type="NCBI Taxonomy" id="639282"/>
    <lineage>
        <taxon>Bacteria</taxon>
        <taxon>Pseudomonadati</taxon>
        <taxon>Deferribacterota</taxon>
        <taxon>Deferribacteres</taxon>
        <taxon>Deferribacterales</taxon>
        <taxon>Deferribacteraceae</taxon>
        <taxon>Deferribacter</taxon>
    </lineage>
</organism>
<dbReference type="CAZy" id="GT2">
    <property type="family name" value="Glycosyltransferase Family 2"/>
</dbReference>
<keyword evidence="1" id="KW-1003">Cell membrane</keyword>
<evidence type="ECO:0000256" key="5">
    <source>
        <dbReference type="ARBA" id="ARBA00022985"/>
    </source>
</evidence>
<dbReference type="PANTHER" id="PTHR48090:SF3">
    <property type="entry name" value="UNDECAPRENYL-PHOSPHATE 4-DEOXY-4-FORMAMIDO-L-ARABINOSE TRANSFERASE"/>
    <property type="match status" value="1"/>
</dbReference>
<dbReference type="CDD" id="cd04187">
    <property type="entry name" value="DPM1_like_bac"/>
    <property type="match status" value="1"/>
</dbReference>
<keyword evidence="10" id="KW-1185">Reference proteome</keyword>
<dbReference type="GO" id="GO:0004582">
    <property type="term" value="F:dolichyl-phosphate beta-D-mannosyltransferase activity"/>
    <property type="evidence" value="ECO:0007669"/>
    <property type="project" value="UniProtKB-EC"/>
</dbReference>
<evidence type="ECO:0000256" key="1">
    <source>
        <dbReference type="ARBA" id="ARBA00022475"/>
    </source>
</evidence>
<dbReference type="Gene3D" id="3.90.550.10">
    <property type="entry name" value="Spore Coat Polysaccharide Biosynthesis Protein SpsA, Chain A"/>
    <property type="match status" value="1"/>
</dbReference>
<dbReference type="AlphaFoldDB" id="D3PCY2"/>
<dbReference type="EMBL" id="AP011529">
    <property type="protein sequence ID" value="BAI80455.1"/>
    <property type="molecule type" value="Genomic_DNA"/>
</dbReference>
<sequence>MINKISFVIPVYNEEENIKPLYSEITAVAKKLGYDYEIMFVDDASNDNSFKLIKELSSQDSHVKYVSFAVNCGQSAALYAGFQNSSGDVIITMDADLQNDPNDILEMIKYYPEYDVVNGWRYNRQDSLSKKIGSKIGNFVRNLLTKETIKDTGCALKILRGDMVRRIKMFKGLHRFIPTLMRLEGAKVIEVKVNHRPRIYGQSKYTNLRRAIEGFYDLIVVRWMIKRFLKIKVKESNV</sequence>
<dbReference type="EC" id="2.4.1.83" evidence="9"/>
<evidence type="ECO:0000313" key="10">
    <source>
        <dbReference type="Proteomes" id="UP000001520"/>
    </source>
</evidence>
<dbReference type="KEGG" id="ddf:DEFDS_0983"/>
<dbReference type="RefSeq" id="WP_013007702.1">
    <property type="nucleotide sequence ID" value="NC_013939.1"/>
</dbReference>
<dbReference type="Proteomes" id="UP000001520">
    <property type="component" value="Chromosome"/>
</dbReference>
<dbReference type="OrthoDB" id="9810303at2"/>
<feature type="domain" description="Glycosyltransferase 2-like" evidence="8">
    <location>
        <begin position="6"/>
        <end position="162"/>
    </location>
</feature>
<keyword evidence="6" id="KW-1133">Transmembrane helix</keyword>
<evidence type="ECO:0000256" key="3">
    <source>
        <dbReference type="ARBA" id="ARBA00022679"/>
    </source>
</evidence>
<keyword evidence="7" id="KW-0472">Membrane</keyword>
<evidence type="ECO:0000256" key="6">
    <source>
        <dbReference type="ARBA" id="ARBA00022989"/>
    </source>
</evidence>
<dbReference type="GO" id="GO:0005886">
    <property type="term" value="C:plasma membrane"/>
    <property type="evidence" value="ECO:0007669"/>
    <property type="project" value="TreeGrafter"/>
</dbReference>
<dbReference type="InterPro" id="IPR050256">
    <property type="entry name" value="Glycosyltransferase_2"/>
</dbReference>
<reference evidence="9 10" key="1">
    <citation type="journal article" date="2010" name="DNA Res.">
        <title>Bacterial lifestyle in a deep-sea hydrothermal vent chimney revealed by the genome sequence of the thermophilic bacterium Deferribacter desulfuricans SSM1.</title>
        <authorList>
            <person name="Takaki Y."/>
            <person name="Shimamura S."/>
            <person name="Nakagawa S."/>
            <person name="Fukuhara Y."/>
            <person name="Horikawa H."/>
            <person name="Ankai A."/>
            <person name="Harada T."/>
            <person name="Hosoyama A."/>
            <person name="Oguchi A."/>
            <person name="Fukui S."/>
            <person name="Fujita N."/>
            <person name="Takami H."/>
            <person name="Takai K."/>
        </authorList>
    </citation>
    <scope>NUCLEOTIDE SEQUENCE [LARGE SCALE GENOMIC DNA]</scope>
    <source>
        <strain evidence="10">DSM 14783 / JCM 11476 / NBRC 101012 / SSM1</strain>
    </source>
</reference>
<evidence type="ECO:0000256" key="4">
    <source>
        <dbReference type="ARBA" id="ARBA00022692"/>
    </source>
</evidence>
<dbReference type="Pfam" id="PF00535">
    <property type="entry name" value="Glycos_transf_2"/>
    <property type="match status" value="1"/>
</dbReference>
<dbReference type="GO" id="GO:0009103">
    <property type="term" value="P:lipopolysaccharide biosynthetic process"/>
    <property type="evidence" value="ECO:0007669"/>
    <property type="project" value="UniProtKB-KW"/>
</dbReference>
<evidence type="ECO:0000313" key="9">
    <source>
        <dbReference type="EMBL" id="BAI80455.1"/>
    </source>
</evidence>
<evidence type="ECO:0000259" key="8">
    <source>
        <dbReference type="Pfam" id="PF00535"/>
    </source>
</evidence>
<gene>
    <name evidence="9" type="ordered locus">DEFDS_0983</name>
</gene>
<keyword evidence="4" id="KW-0812">Transmembrane</keyword>
<protein>
    <submittedName>
        <fullName evidence="9">Dolichol-phosphate mannosyltransferase</fullName>
        <ecNumber evidence="9">2.4.1.83</ecNumber>
    </submittedName>
</protein>
<dbReference type="PANTHER" id="PTHR48090">
    <property type="entry name" value="UNDECAPRENYL-PHOSPHATE 4-DEOXY-4-FORMAMIDO-L-ARABINOSE TRANSFERASE-RELATED"/>
    <property type="match status" value="1"/>
</dbReference>